<gene>
    <name evidence="4" type="ORF">DET59_1317</name>
</gene>
<evidence type="ECO:0000313" key="4">
    <source>
        <dbReference type="EMBL" id="RBO99624.1"/>
    </source>
</evidence>
<feature type="transmembrane region" description="Helical" evidence="2">
    <location>
        <begin position="69"/>
        <end position="89"/>
    </location>
</feature>
<comment type="caution">
    <text evidence="4">The sequence shown here is derived from an EMBL/GenBank/DDBJ whole genome shotgun (WGS) entry which is preliminary data.</text>
</comment>
<feature type="transmembrane region" description="Helical" evidence="2">
    <location>
        <begin position="39"/>
        <end position="57"/>
    </location>
</feature>
<dbReference type="InterPro" id="IPR002931">
    <property type="entry name" value="Transglutaminase-like"/>
</dbReference>
<dbReference type="Pfam" id="PF13559">
    <property type="entry name" value="DUF4129"/>
    <property type="match status" value="1"/>
</dbReference>
<dbReference type="InterPro" id="IPR025403">
    <property type="entry name" value="TgpA-like_C"/>
</dbReference>
<dbReference type="SMART" id="SM00460">
    <property type="entry name" value="TGc"/>
    <property type="match status" value="1"/>
</dbReference>
<keyword evidence="2" id="KW-1133">Transmembrane helix</keyword>
<feature type="transmembrane region" description="Helical" evidence="2">
    <location>
        <begin position="166"/>
        <end position="183"/>
    </location>
</feature>
<protein>
    <submittedName>
        <fullName evidence="4">Transglutaminase superfamily protein</fullName>
    </submittedName>
</protein>
<dbReference type="Gene3D" id="3.10.620.30">
    <property type="match status" value="1"/>
</dbReference>
<dbReference type="InterPro" id="IPR021878">
    <property type="entry name" value="TgpA_N"/>
</dbReference>
<accession>A0A366EDQ5</accession>
<evidence type="ECO:0000259" key="3">
    <source>
        <dbReference type="SMART" id="SM00460"/>
    </source>
</evidence>
<feature type="transmembrane region" description="Helical" evidence="2">
    <location>
        <begin position="142"/>
        <end position="160"/>
    </location>
</feature>
<dbReference type="PANTHER" id="PTHR42736:SF1">
    <property type="entry name" value="PROTEIN-GLUTAMINE GAMMA-GLUTAMYLTRANSFERASE"/>
    <property type="match status" value="1"/>
</dbReference>
<dbReference type="InterPro" id="IPR038765">
    <property type="entry name" value="Papain-like_cys_pep_sf"/>
</dbReference>
<evidence type="ECO:0000256" key="1">
    <source>
        <dbReference type="SAM" id="MobiDB-lite"/>
    </source>
</evidence>
<dbReference type="OrthoDB" id="9804872at2"/>
<keyword evidence="2" id="KW-0472">Membrane</keyword>
<keyword evidence="2" id="KW-0812">Transmembrane</keyword>
<evidence type="ECO:0000256" key="2">
    <source>
        <dbReference type="SAM" id="Phobius"/>
    </source>
</evidence>
<feature type="transmembrane region" description="Helical" evidence="2">
    <location>
        <begin position="118"/>
        <end position="135"/>
    </location>
</feature>
<proteinExistence type="predicted"/>
<dbReference type="AlphaFoldDB" id="A0A366EDQ5"/>
<organism evidence="4 5">
    <name type="scientific">Rossellomorea aquimaris</name>
    <dbReference type="NCBI Taxonomy" id="189382"/>
    <lineage>
        <taxon>Bacteria</taxon>
        <taxon>Bacillati</taxon>
        <taxon>Bacillota</taxon>
        <taxon>Bacilli</taxon>
        <taxon>Bacillales</taxon>
        <taxon>Bacillaceae</taxon>
        <taxon>Rossellomorea</taxon>
    </lineage>
</organism>
<dbReference type="Pfam" id="PF01841">
    <property type="entry name" value="Transglut_core"/>
    <property type="match status" value="1"/>
</dbReference>
<feature type="transmembrane region" description="Helical" evidence="2">
    <location>
        <begin position="9"/>
        <end position="27"/>
    </location>
</feature>
<feature type="domain" description="Transglutaminase-like" evidence="3">
    <location>
        <begin position="476"/>
        <end position="551"/>
    </location>
</feature>
<feature type="region of interest" description="Disordered" evidence="1">
    <location>
        <begin position="568"/>
        <end position="596"/>
    </location>
</feature>
<dbReference type="Proteomes" id="UP000252118">
    <property type="component" value="Unassembled WGS sequence"/>
</dbReference>
<reference evidence="4 5" key="1">
    <citation type="submission" date="2018-06" db="EMBL/GenBank/DDBJ databases">
        <title>Freshwater and sediment microbial communities from various areas in North America, analyzing microbe dynamics in response to fracking.</title>
        <authorList>
            <person name="Lamendella R."/>
        </authorList>
    </citation>
    <scope>NUCLEOTIDE SEQUENCE [LARGE SCALE GENOMIC DNA]</scope>
    <source>
        <strain evidence="4 5">97B</strain>
    </source>
</reference>
<evidence type="ECO:0000313" key="5">
    <source>
        <dbReference type="Proteomes" id="UP000252118"/>
    </source>
</evidence>
<feature type="transmembrane region" description="Helical" evidence="2">
    <location>
        <begin position="203"/>
        <end position="220"/>
    </location>
</feature>
<dbReference type="InterPro" id="IPR052901">
    <property type="entry name" value="Bact_TGase-like"/>
</dbReference>
<name>A0A366EDQ5_9BACI</name>
<dbReference type="RefSeq" id="WP_113971426.1">
    <property type="nucleotide sequence ID" value="NZ_QNRJ01000031.1"/>
</dbReference>
<dbReference type="Pfam" id="PF11992">
    <property type="entry name" value="TgpA_N"/>
    <property type="match status" value="1"/>
</dbReference>
<dbReference type="PANTHER" id="PTHR42736">
    <property type="entry name" value="PROTEIN-GLUTAMINE GAMMA-GLUTAMYLTRANSFERASE"/>
    <property type="match status" value="1"/>
</dbReference>
<dbReference type="SUPFAM" id="SSF54001">
    <property type="entry name" value="Cysteine proteinases"/>
    <property type="match status" value="1"/>
</dbReference>
<dbReference type="EMBL" id="QNRJ01000031">
    <property type="protein sequence ID" value="RBO99624.1"/>
    <property type="molecule type" value="Genomic_DNA"/>
</dbReference>
<sequence length="736" mass="85852">MSQESPKHRFFTIMIYLFGFLLLWEWLKPLQVVTDTGSLTYFVVFIALSLVLSYFRIHYFMTAAVKLSFILFALHGLYYSGSFFTFTWLEKFGKDLWQNIGLTFGREWPSLSFEYRSLLFFILLWLMTYLLYYWLSVRKTILLFYVMTVTYICLIDTFTIYEGDRAIIRVVIFGFLLMGLLALERLVQRENLLGSKMSRHRWIVPLTVMLGVSSVVAFAAPKADPIWPDPVPYIQSFAEGAGGSGVNKVGYDADDSQLGGPFVGDPTVIFNAEVTREHYWRIETKDLYTGKGWERSIPDDQLAAIPFDSEEMVPFTTNEPDGEREVETERVMVERTYSHVVYPYGIERIIGNEEGYFSFNPVNEKVTSYEGEDEAVKLEEYELSYRSPSYSQKKMKAANESQEIMQTPEFVDRYTQLPETTPQRVKDLAFEITSEEDNWYDKVRAIENYFSKEAYVYDQFDVPVPEEGQDYVDQFLFETQRGYCDNFSTSMVVLVRALGIPARWAKGYTEGEYSRQVDTTYKLYEVSNNNAHSWVEVFFPEVGWVPFEPTVGFSNNVSYQYDLDVPDSDNSEVPVPEKEETPKQPIQPEEDDSRAAGSGFSLSKLWDDIQTFFVENWGKLVMGFMLLLIMGIALYIVRRRWMPYVLIFYYRRKSSDGAFSEAYLSLIKQLERYGLKMDDGQTLRGYSRYIDSFFGTHEMTSLTNNYERILYGQRQAEEDWTKMRELWENLIKRTTG</sequence>
<feature type="transmembrane region" description="Helical" evidence="2">
    <location>
        <begin position="617"/>
        <end position="637"/>
    </location>
</feature>